<dbReference type="PANTHER" id="PTHR15892:SF2">
    <property type="entry name" value="LARGE RIBOSOMAL SUBUNIT PROTEIN UL30M"/>
    <property type="match status" value="1"/>
</dbReference>
<accession>F2NJC1</accession>
<dbReference type="GO" id="GO:0003735">
    <property type="term" value="F:structural constituent of ribosome"/>
    <property type="evidence" value="ECO:0007669"/>
    <property type="project" value="InterPro"/>
</dbReference>
<dbReference type="NCBIfam" id="TIGR01308">
    <property type="entry name" value="rpmD_bact"/>
    <property type="match status" value="1"/>
</dbReference>
<dbReference type="HAMAP" id="MF_01371_B">
    <property type="entry name" value="Ribosomal_uL30_B"/>
    <property type="match status" value="1"/>
</dbReference>
<evidence type="ECO:0000256" key="2">
    <source>
        <dbReference type="ARBA" id="ARBA00011838"/>
    </source>
</evidence>
<protein>
    <recommendedName>
        <fullName evidence="5">50S ribosomal protein L30</fullName>
    </recommendedName>
</protein>
<dbReference type="KEGG" id="dao:Desac_1438"/>
<dbReference type="AlphaFoldDB" id="F2NJC1"/>
<evidence type="ECO:0000256" key="5">
    <source>
        <dbReference type="ARBA" id="ARBA00035492"/>
    </source>
</evidence>
<evidence type="ECO:0000256" key="4">
    <source>
        <dbReference type="ARBA" id="ARBA00023274"/>
    </source>
</evidence>
<keyword evidence="8" id="KW-1185">Reference proteome</keyword>
<comment type="subunit">
    <text evidence="2">Part of the 50S ribosomal subunit.</text>
</comment>
<dbReference type="Pfam" id="PF00327">
    <property type="entry name" value="Ribosomal_L30"/>
    <property type="match status" value="1"/>
</dbReference>
<proteinExistence type="inferred from homology"/>
<dbReference type="Gene3D" id="3.30.1390.20">
    <property type="entry name" value="Ribosomal protein L30, ferredoxin-like fold domain"/>
    <property type="match status" value="1"/>
</dbReference>
<dbReference type="Proteomes" id="UP000000483">
    <property type="component" value="Chromosome"/>
</dbReference>
<evidence type="ECO:0000313" key="7">
    <source>
        <dbReference type="EMBL" id="AEB09293.1"/>
    </source>
</evidence>
<evidence type="ECO:0000256" key="3">
    <source>
        <dbReference type="ARBA" id="ARBA00022980"/>
    </source>
</evidence>
<keyword evidence="4" id="KW-0687">Ribonucleoprotein</keyword>
<dbReference type="STRING" id="880072.Desac_1438"/>
<organism evidence="7 8">
    <name type="scientific">Desulfobacca acetoxidans (strain ATCC 700848 / DSM 11109 / ASRB2)</name>
    <dbReference type="NCBI Taxonomy" id="880072"/>
    <lineage>
        <taxon>Bacteria</taxon>
        <taxon>Pseudomonadati</taxon>
        <taxon>Thermodesulfobacteriota</taxon>
        <taxon>Desulfobaccia</taxon>
        <taxon>Desulfobaccales</taxon>
        <taxon>Desulfobaccaceae</taxon>
        <taxon>Desulfobacca</taxon>
    </lineage>
</organism>
<dbReference type="PIRSF" id="PIRSF002211">
    <property type="entry name" value="Ribosomal_L30_bac-type"/>
    <property type="match status" value="1"/>
</dbReference>
<feature type="domain" description="Large ribosomal subunit protein uL30-like ferredoxin-like fold" evidence="6">
    <location>
        <begin position="7"/>
        <end position="56"/>
    </location>
</feature>
<keyword evidence="3 7" id="KW-0689">Ribosomal protein</keyword>
<gene>
    <name evidence="7" type="ordered locus">Desac_1438</name>
</gene>
<dbReference type="RefSeq" id="WP_013706404.1">
    <property type="nucleotide sequence ID" value="NC_015388.1"/>
</dbReference>
<dbReference type="InterPro" id="IPR036919">
    <property type="entry name" value="Ribo_uL30_ferredoxin-like_sf"/>
</dbReference>
<name>F2NJC1_DESAR</name>
<dbReference type="SUPFAM" id="SSF55129">
    <property type="entry name" value="Ribosomal protein L30p/L7e"/>
    <property type="match status" value="1"/>
</dbReference>
<dbReference type="GO" id="GO:0015934">
    <property type="term" value="C:large ribosomal subunit"/>
    <property type="evidence" value="ECO:0007669"/>
    <property type="project" value="InterPro"/>
</dbReference>
<sequence length="65" mass="7431">MVEQVLEITLKRSPIGRPERQRITLTTLGLTKLSKTVRHKDTPAVRGMVRQVAHLVEVRTRSREG</sequence>
<dbReference type="EMBL" id="CP002629">
    <property type="protein sequence ID" value="AEB09293.1"/>
    <property type="molecule type" value="Genomic_DNA"/>
</dbReference>
<dbReference type="InterPro" id="IPR005996">
    <property type="entry name" value="Ribosomal_uL30_bac-type"/>
</dbReference>
<dbReference type="eggNOG" id="COG1841">
    <property type="taxonomic scope" value="Bacteria"/>
</dbReference>
<dbReference type="GO" id="GO:0006412">
    <property type="term" value="P:translation"/>
    <property type="evidence" value="ECO:0007669"/>
    <property type="project" value="InterPro"/>
</dbReference>
<dbReference type="CDD" id="cd01658">
    <property type="entry name" value="Ribosomal_L30"/>
    <property type="match status" value="1"/>
</dbReference>
<reference evidence="8" key="2">
    <citation type="submission" date="2011-03" db="EMBL/GenBank/DDBJ databases">
        <title>The complete genome of Desulfobacca acetoxidans DSM 11109.</title>
        <authorList>
            <consortium name="US DOE Joint Genome Institute (JGI-PGF)"/>
            <person name="Lucas S."/>
            <person name="Copeland A."/>
            <person name="Lapidus A."/>
            <person name="Bruce D."/>
            <person name="Goodwin L."/>
            <person name="Pitluck S."/>
            <person name="Peters L."/>
            <person name="Kyrpides N."/>
            <person name="Mavromatis K."/>
            <person name="Ivanova N."/>
            <person name="Ovchinnikova G."/>
            <person name="Teshima H."/>
            <person name="Detter J.C."/>
            <person name="Han C."/>
            <person name="Land M."/>
            <person name="Hauser L."/>
            <person name="Markowitz V."/>
            <person name="Cheng J.-F."/>
            <person name="Hugenholtz P."/>
            <person name="Woyke T."/>
            <person name="Wu D."/>
            <person name="Spring S."/>
            <person name="Schueler E."/>
            <person name="Brambilla E."/>
            <person name="Klenk H.-P."/>
            <person name="Eisen J.A."/>
        </authorList>
    </citation>
    <scope>NUCLEOTIDE SEQUENCE [LARGE SCALE GENOMIC DNA]</scope>
    <source>
        <strain evidence="8">ATCC 700848 / DSM 11109 / ASRB2</strain>
    </source>
</reference>
<evidence type="ECO:0000313" key="8">
    <source>
        <dbReference type="Proteomes" id="UP000000483"/>
    </source>
</evidence>
<comment type="similarity">
    <text evidence="1">Belongs to the universal ribosomal protein uL30 family.</text>
</comment>
<reference evidence="7 8" key="1">
    <citation type="journal article" date="2011" name="Stand. Genomic Sci.">
        <title>Complete genome sequence of the acetate-degrading sulfate reducer Desulfobacca acetoxidans type strain (ASRB2).</title>
        <authorList>
            <person name="Goker M."/>
            <person name="Teshima H."/>
            <person name="Lapidus A."/>
            <person name="Nolan M."/>
            <person name="Lucas S."/>
            <person name="Hammon N."/>
            <person name="Deshpande S."/>
            <person name="Cheng J.F."/>
            <person name="Tapia R."/>
            <person name="Han C."/>
            <person name="Goodwin L."/>
            <person name="Pitluck S."/>
            <person name="Huntemann M."/>
            <person name="Liolios K."/>
            <person name="Ivanova N."/>
            <person name="Pagani I."/>
            <person name="Mavromatis K."/>
            <person name="Ovchinikova G."/>
            <person name="Pati A."/>
            <person name="Chen A."/>
            <person name="Palaniappan K."/>
            <person name="Land M."/>
            <person name="Hauser L."/>
            <person name="Brambilla E.M."/>
            <person name="Rohde M."/>
            <person name="Spring S."/>
            <person name="Detter J.C."/>
            <person name="Woyke T."/>
            <person name="Bristow J."/>
            <person name="Eisen J.A."/>
            <person name="Markowitz V."/>
            <person name="Hugenholtz P."/>
            <person name="Kyrpides N.C."/>
            <person name="Klenk H.P."/>
        </authorList>
    </citation>
    <scope>NUCLEOTIDE SEQUENCE [LARGE SCALE GENOMIC DNA]</scope>
    <source>
        <strain evidence="8">ATCC 700848 / DSM 11109 / ASRB2</strain>
    </source>
</reference>
<evidence type="ECO:0000256" key="1">
    <source>
        <dbReference type="ARBA" id="ARBA00007594"/>
    </source>
</evidence>
<dbReference type="HOGENOM" id="CLU_131047_2_1_7"/>
<evidence type="ECO:0000259" key="6">
    <source>
        <dbReference type="Pfam" id="PF00327"/>
    </source>
</evidence>
<dbReference type="InterPro" id="IPR016082">
    <property type="entry name" value="Ribosomal_uL30_ferredoxin-like"/>
</dbReference>
<dbReference type="PANTHER" id="PTHR15892">
    <property type="entry name" value="MITOCHONDRIAL RIBOSOMAL PROTEIN L30"/>
    <property type="match status" value="1"/>
</dbReference>